<evidence type="ECO:0000313" key="1">
    <source>
        <dbReference type="EMBL" id="CAF1539128.1"/>
    </source>
</evidence>
<organism evidence="1 3">
    <name type="scientific">Rotaria sordida</name>
    <dbReference type="NCBI Taxonomy" id="392033"/>
    <lineage>
        <taxon>Eukaryota</taxon>
        <taxon>Metazoa</taxon>
        <taxon>Spiralia</taxon>
        <taxon>Gnathifera</taxon>
        <taxon>Rotifera</taxon>
        <taxon>Eurotatoria</taxon>
        <taxon>Bdelloidea</taxon>
        <taxon>Philodinida</taxon>
        <taxon>Philodinidae</taxon>
        <taxon>Rotaria</taxon>
    </lineage>
</organism>
<dbReference type="EMBL" id="CAJOBE010015606">
    <property type="protein sequence ID" value="CAF4191339.1"/>
    <property type="molecule type" value="Genomic_DNA"/>
</dbReference>
<evidence type="ECO:0000313" key="2">
    <source>
        <dbReference type="EMBL" id="CAF4191339.1"/>
    </source>
</evidence>
<reference evidence="1" key="1">
    <citation type="submission" date="2021-02" db="EMBL/GenBank/DDBJ databases">
        <authorList>
            <person name="Nowell W R."/>
        </authorList>
    </citation>
    <scope>NUCLEOTIDE SEQUENCE</scope>
</reference>
<name>A0A815W645_9BILA</name>
<dbReference type="Proteomes" id="UP000663889">
    <property type="component" value="Unassembled WGS sequence"/>
</dbReference>
<accession>A0A815W645</accession>
<dbReference type="EMBL" id="CAJNOU010008593">
    <property type="protein sequence ID" value="CAF1539128.1"/>
    <property type="molecule type" value="Genomic_DNA"/>
</dbReference>
<sequence>MLKVHRKKIDLLQIQNHVDFPCVPMILQSIKPNENYLRIDTGSSDTSQPTTPASNDVQPYVQHIQQQVQPNPNQQKINQLFPQPNATPMESENEENFILVARKKKKVKTDHLQLKAPPFISSSTSSIDCINTDGSTSSSNTNSIIPNAVPSYSSCAQHNQVLRNKTGTMFSANDISVDARRYAETRYPFSPFIIKFNQEVDESSVIKYILNHYGATYNVNARLAGHRLKQKKNYCCSSMIVNHLPYCTMIKNGKTTINSLVYDKIAPTHLPSQFSILIRNVLPLEKNVNELIDDFKQDYPSIVNALRIFNKNISLTTLVRLDISCITTINELLNKKYIYVNNVRLLTAEYLGPAKVLICTKCFKRGHFRSTCNSKLDTCRVCGKEVADINQHKLDCNNKRCCVRCSGDHKSNDNRCPEVKEYRALLTKALLTRSETTFLQQQQQNKSSNYWFNDREFPVLNGYQDNYRQYNYYPYNAHQIDHDK</sequence>
<evidence type="ECO:0000313" key="3">
    <source>
        <dbReference type="Proteomes" id="UP000663889"/>
    </source>
</evidence>
<gene>
    <name evidence="2" type="ORF">FNK824_LOCUS35764</name>
    <name evidence="1" type="ORF">SEV965_LOCUS38020</name>
</gene>
<protein>
    <submittedName>
        <fullName evidence="1">Uncharacterized protein</fullName>
    </submittedName>
</protein>
<comment type="caution">
    <text evidence="1">The sequence shown here is derived from an EMBL/GenBank/DDBJ whole genome shotgun (WGS) entry which is preliminary data.</text>
</comment>
<proteinExistence type="predicted"/>
<dbReference type="Proteomes" id="UP000663874">
    <property type="component" value="Unassembled WGS sequence"/>
</dbReference>
<dbReference type="AlphaFoldDB" id="A0A815W645"/>